<dbReference type="GO" id="GO:0016887">
    <property type="term" value="F:ATP hydrolysis activity"/>
    <property type="evidence" value="ECO:0007669"/>
    <property type="project" value="InterPro"/>
</dbReference>
<proteinExistence type="predicted"/>
<evidence type="ECO:0000313" key="11">
    <source>
        <dbReference type="Proteomes" id="UP000279029"/>
    </source>
</evidence>
<evidence type="ECO:0000256" key="1">
    <source>
        <dbReference type="ARBA" id="ARBA00004202"/>
    </source>
</evidence>
<accession>A0A3P7RZ11</accession>
<organism evidence="10 11">
    <name type="scientific">Petrocella atlantisensis</name>
    <dbReference type="NCBI Taxonomy" id="2173034"/>
    <lineage>
        <taxon>Bacteria</taxon>
        <taxon>Bacillati</taxon>
        <taxon>Bacillota</taxon>
        <taxon>Clostridia</taxon>
        <taxon>Lachnospirales</taxon>
        <taxon>Vallitaleaceae</taxon>
        <taxon>Petrocella</taxon>
    </lineage>
</organism>
<evidence type="ECO:0000256" key="3">
    <source>
        <dbReference type="ARBA" id="ARBA00022475"/>
    </source>
</evidence>
<evidence type="ECO:0000313" key="10">
    <source>
        <dbReference type="EMBL" id="VDN47792.1"/>
    </source>
</evidence>
<keyword evidence="3" id="KW-1003">Cell membrane</keyword>
<evidence type="ECO:0000256" key="5">
    <source>
        <dbReference type="ARBA" id="ARBA00022741"/>
    </source>
</evidence>
<dbReference type="InterPro" id="IPR050107">
    <property type="entry name" value="ABC_carbohydrate_import_ATPase"/>
</dbReference>
<keyword evidence="5" id="KW-0547">Nucleotide-binding</keyword>
<evidence type="ECO:0000256" key="8">
    <source>
        <dbReference type="ARBA" id="ARBA00023136"/>
    </source>
</evidence>
<evidence type="ECO:0000256" key="7">
    <source>
        <dbReference type="ARBA" id="ARBA00022967"/>
    </source>
</evidence>
<evidence type="ECO:0000256" key="6">
    <source>
        <dbReference type="ARBA" id="ARBA00022840"/>
    </source>
</evidence>
<dbReference type="SUPFAM" id="SSF52540">
    <property type="entry name" value="P-loop containing nucleoside triphosphate hydrolases"/>
    <property type="match status" value="2"/>
</dbReference>
<dbReference type="GO" id="GO:0005886">
    <property type="term" value="C:plasma membrane"/>
    <property type="evidence" value="ECO:0007669"/>
    <property type="project" value="UniProtKB-SubCell"/>
</dbReference>
<dbReference type="AlphaFoldDB" id="A0A3P7RZ11"/>
<feature type="domain" description="ABC transporter" evidence="9">
    <location>
        <begin position="254"/>
        <end position="494"/>
    </location>
</feature>
<feature type="domain" description="ABC transporter" evidence="9">
    <location>
        <begin position="5"/>
        <end position="240"/>
    </location>
</feature>
<dbReference type="PANTHER" id="PTHR43790:SF9">
    <property type="entry name" value="GALACTOFURANOSE TRANSPORTER ATP-BINDING PROTEIN YTFR"/>
    <property type="match status" value="1"/>
</dbReference>
<name>A0A3P7RZ11_9FIRM</name>
<keyword evidence="11" id="KW-1185">Reference proteome</keyword>
<evidence type="ECO:0000256" key="4">
    <source>
        <dbReference type="ARBA" id="ARBA00022737"/>
    </source>
</evidence>
<dbReference type="Pfam" id="PF00005">
    <property type="entry name" value="ABC_tran"/>
    <property type="match status" value="2"/>
</dbReference>
<dbReference type="PROSITE" id="PS50893">
    <property type="entry name" value="ABC_TRANSPORTER_2"/>
    <property type="match status" value="2"/>
</dbReference>
<dbReference type="PANTHER" id="PTHR43790">
    <property type="entry name" value="CARBOHYDRATE TRANSPORT ATP-BINDING PROTEIN MG119-RELATED"/>
    <property type="match status" value="1"/>
</dbReference>
<dbReference type="CDD" id="cd03215">
    <property type="entry name" value="ABC_Carb_Monos_II"/>
    <property type="match status" value="1"/>
</dbReference>
<dbReference type="RefSeq" id="WP_125137042.1">
    <property type="nucleotide sequence ID" value="NZ_LR130778.1"/>
</dbReference>
<dbReference type="PROSITE" id="PS00211">
    <property type="entry name" value="ABC_TRANSPORTER_1"/>
    <property type="match status" value="1"/>
</dbReference>
<protein>
    <submittedName>
        <fullName evidence="10">Ribose ABC transporter (ATP-binding protein)</fullName>
    </submittedName>
</protein>
<reference evidence="10 11" key="1">
    <citation type="submission" date="2018-09" db="EMBL/GenBank/DDBJ databases">
        <authorList>
            <person name="Postec A."/>
        </authorList>
    </citation>
    <scope>NUCLEOTIDE SEQUENCE [LARGE SCALE GENOMIC DNA]</scope>
    <source>
        <strain evidence="10">70B-A</strain>
    </source>
</reference>
<dbReference type="Proteomes" id="UP000279029">
    <property type="component" value="Chromosome"/>
</dbReference>
<dbReference type="KEGG" id="cbar:PATL70BA_1901"/>
<dbReference type="FunFam" id="3.40.50.300:FF:000127">
    <property type="entry name" value="Ribose import ATP-binding protein RbsA"/>
    <property type="match status" value="1"/>
</dbReference>
<dbReference type="InterPro" id="IPR003439">
    <property type="entry name" value="ABC_transporter-like_ATP-bd"/>
</dbReference>
<keyword evidence="2" id="KW-0813">Transport</keyword>
<keyword evidence="8" id="KW-0472">Membrane</keyword>
<dbReference type="Gene3D" id="3.40.50.300">
    <property type="entry name" value="P-loop containing nucleotide triphosphate hydrolases"/>
    <property type="match status" value="2"/>
</dbReference>
<dbReference type="InterPro" id="IPR003593">
    <property type="entry name" value="AAA+_ATPase"/>
</dbReference>
<sequence length="494" mass="55308">MESMIHFSNITKQFPGNRALDQVDITIEKGEVHALLGENGAGKSTLLNIFHGIYTQYEGEIEFEGRPIRFKSANDAIEFGISKVHQEVNLVKELTVGQNIALGYEPKRGILIDFKAMYKTTDHILKRLGCGFKSQDRIDSLSTGEMQMIQIAKALFHNSKVISFDEPTSALSEREVVRLLEIIKDLKANGITILFITHRLDEVFKIADRASILRDGKYVCTLNVNEITKESLIVNMVGRNVSAFAVRHNPRCVTSTVALEVKGLRSTVFKDISFKVHKGEILSFAGLVGAKRTDVMRAIFGADPDIDGKIYINGEEVTIKNSKQALKYGIALIPENRKTQGFIKDFTNEQNIALASMDKFNIGFFIDEHKMKTNCEYYIEQMDLNPKDPKYYTSSLSGGNAQKVIIAKWLTTNPDIIIFDEPTKGIDVGAKAEIYRLMEEMASLGKAIIMVSSELPEVIGMSDRVIVMREGKMVGEISHDELSEERILHLAMEG</sequence>
<dbReference type="EMBL" id="LR130778">
    <property type="protein sequence ID" value="VDN47792.1"/>
    <property type="molecule type" value="Genomic_DNA"/>
</dbReference>
<evidence type="ECO:0000259" key="9">
    <source>
        <dbReference type="PROSITE" id="PS50893"/>
    </source>
</evidence>
<dbReference type="GO" id="GO:0005524">
    <property type="term" value="F:ATP binding"/>
    <property type="evidence" value="ECO:0007669"/>
    <property type="project" value="UniProtKB-KW"/>
</dbReference>
<dbReference type="InterPro" id="IPR017871">
    <property type="entry name" value="ABC_transporter-like_CS"/>
</dbReference>
<keyword evidence="6 10" id="KW-0067">ATP-binding</keyword>
<gene>
    <name evidence="10" type="primary">rbsA</name>
    <name evidence="10" type="ORF">PATL70BA_1901</name>
</gene>
<dbReference type="CDD" id="cd03216">
    <property type="entry name" value="ABC_Carb_Monos_I"/>
    <property type="match status" value="1"/>
</dbReference>
<keyword evidence="4" id="KW-0677">Repeat</keyword>
<comment type="subcellular location">
    <subcellularLocation>
        <location evidence="1">Cell membrane</location>
        <topology evidence="1">Peripheral membrane protein</topology>
    </subcellularLocation>
</comment>
<dbReference type="InterPro" id="IPR027417">
    <property type="entry name" value="P-loop_NTPase"/>
</dbReference>
<dbReference type="OrthoDB" id="9771863at2"/>
<evidence type="ECO:0000256" key="2">
    <source>
        <dbReference type="ARBA" id="ARBA00022448"/>
    </source>
</evidence>
<keyword evidence="7" id="KW-1278">Translocase</keyword>
<dbReference type="SMART" id="SM00382">
    <property type="entry name" value="AAA"/>
    <property type="match status" value="2"/>
</dbReference>